<dbReference type="EC" id="2.7.7.7" evidence="2"/>
<dbReference type="PANTHER" id="PTHR32294:SF5">
    <property type="entry name" value="DNA POLYMERASE III POLC-TYPE"/>
    <property type="match status" value="1"/>
</dbReference>
<name>A0A645ICN6_9ZZZZ</name>
<dbReference type="PANTHER" id="PTHR32294">
    <property type="entry name" value="DNA POLYMERASE III SUBUNIT ALPHA"/>
    <property type="match status" value="1"/>
</dbReference>
<reference evidence="2" key="1">
    <citation type="submission" date="2019-08" db="EMBL/GenBank/DDBJ databases">
        <authorList>
            <person name="Kucharzyk K."/>
            <person name="Murdoch R.W."/>
            <person name="Higgins S."/>
            <person name="Loffler F."/>
        </authorList>
    </citation>
    <scope>NUCLEOTIDE SEQUENCE</scope>
</reference>
<feature type="domain" description="DNA polymerase helix-hairpin-helix motif" evidence="1">
    <location>
        <begin position="18"/>
        <end position="96"/>
    </location>
</feature>
<keyword evidence="2" id="KW-0808">Transferase</keyword>
<organism evidence="2">
    <name type="scientific">bioreactor metagenome</name>
    <dbReference type="NCBI Taxonomy" id="1076179"/>
    <lineage>
        <taxon>unclassified sequences</taxon>
        <taxon>metagenomes</taxon>
        <taxon>ecological metagenomes</taxon>
    </lineage>
</organism>
<keyword evidence="2" id="KW-0548">Nucleotidyltransferase</keyword>
<evidence type="ECO:0000259" key="1">
    <source>
        <dbReference type="Pfam" id="PF14579"/>
    </source>
</evidence>
<accession>A0A645ICN6</accession>
<dbReference type="AlphaFoldDB" id="A0A645ICN6"/>
<proteinExistence type="predicted"/>
<dbReference type="InterPro" id="IPR004805">
    <property type="entry name" value="DnaE2/DnaE/PolC"/>
</dbReference>
<comment type="caution">
    <text evidence="2">The sequence shown here is derived from an EMBL/GenBank/DDBJ whole genome shotgun (WGS) entry which is preliminary data.</text>
</comment>
<gene>
    <name evidence="2" type="primary">polC_73</name>
    <name evidence="2" type="ORF">SDC9_196620</name>
</gene>
<sequence>MTTLEVCYEFYLRGFHFDTISIYESEATKFKVTENGLLPPFTAVHGLGETAAIDTVEKRKKKTFISIEEFSMCCNKLSKTHIEQLKKLGAFAGMAETSQITLF</sequence>
<dbReference type="Gene3D" id="1.10.150.870">
    <property type="match status" value="1"/>
</dbReference>
<dbReference type="Pfam" id="PF14579">
    <property type="entry name" value="HHH_6"/>
    <property type="match status" value="1"/>
</dbReference>
<evidence type="ECO:0000313" key="2">
    <source>
        <dbReference type="EMBL" id="MPN49007.1"/>
    </source>
</evidence>
<protein>
    <submittedName>
        <fullName evidence="2">DNA polymerase III PolC-type</fullName>
        <ecNumber evidence="2">2.7.7.7</ecNumber>
    </submittedName>
</protein>
<dbReference type="GO" id="GO:0008408">
    <property type="term" value="F:3'-5' exonuclease activity"/>
    <property type="evidence" value="ECO:0007669"/>
    <property type="project" value="InterPro"/>
</dbReference>
<dbReference type="GO" id="GO:0006260">
    <property type="term" value="P:DNA replication"/>
    <property type="evidence" value="ECO:0007669"/>
    <property type="project" value="InterPro"/>
</dbReference>
<dbReference type="GO" id="GO:0003887">
    <property type="term" value="F:DNA-directed DNA polymerase activity"/>
    <property type="evidence" value="ECO:0007669"/>
    <property type="project" value="UniProtKB-EC"/>
</dbReference>
<dbReference type="InterPro" id="IPR029460">
    <property type="entry name" value="DNAPol_HHH"/>
</dbReference>
<dbReference type="EMBL" id="VSSQ01111853">
    <property type="protein sequence ID" value="MPN49007.1"/>
    <property type="molecule type" value="Genomic_DNA"/>
</dbReference>